<feature type="compositionally biased region" description="Acidic residues" evidence="7">
    <location>
        <begin position="831"/>
        <end position="848"/>
    </location>
</feature>
<feature type="compositionally biased region" description="Polar residues" evidence="7">
    <location>
        <begin position="1068"/>
        <end position="1085"/>
    </location>
</feature>
<organism evidence="9 10">
    <name type="scientific">Pomacea canaliculata</name>
    <name type="common">Golden apple snail</name>
    <dbReference type="NCBI Taxonomy" id="400727"/>
    <lineage>
        <taxon>Eukaryota</taxon>
        <taxon>Metazoa</taxon>
        <taxon>Spiralia</taxon>
        <taxon>Lophotrochozoa</taxon>
        <taxon>Mollusca</taxon>
        <taxon>Gastropoda</taxon>
        <taxon>Caenogastropoda</taxon>
        <taxon>Architaenioglossa</taxon>
        <taxon>Ampullarioidea</taxon>
        <taxon>Ampullariidae</taxon>
        <taxon>Pomacea</taxon>
    </lineage>
</organism>
<feature type="region of interest" description="Disordered" evidence="7">
    <location>
        <begin position="319"/>
        <end position="344"/>
    </location>
</feature>
<dbReference type="AlphaFoldDB" id="A0A2T7NWA1"/>
<dbReference type="Pfam" id="PF20946">
    <property type="entry name" value="Ctf4_C"/>
    <property type="match status" value="1"/>
</dbReference>
<dbReference type="Gene3D" id="2.130.10.10">
    <property type="entry name" value="YVTN repeat-like/Quinoprotein amine dehydrogenase"/>
    <property type="match status" value="2"/>
</dbReference>
<keyword evidence="2 5" id="KW-0853">WD repeat</keyword>
<feature type="region of interest" description="Disordered" evidence="7">
    <location>
        <begin position="822"/>
        <end position="853"/>
    </location>
</feature>
<dbReference type="InterPro" id="IPR001680">
    <property type="entry name" value="WD40_rpt"/>
</dbReference>
<evidence type="ECO:0000313" key="10">
    <source>
        <dbReference type="Proteomes" id="UP000245119"/>
    </source>
</evidence>
<dbReference type="PANTHER" id="PTHR19932">
    <property type="entry name" value="WD REPEAT AND HMG-BOX DNA BINDING PROTEIN"/>
    <property type="match status" value="1"/>
</dbReference>
<evidence type="ECO:0000256" key="5">
    <source>
        <dbReference type="PROSITE-ProRule" id="PRU00221"/>
    </source>
</evidence>
<dbReference type="GO" id="GO:0006281">
    <property type="term" value="P:DNA repair"/>
    <property type="evidence" value="ECO:0007669"/>
    <property type="project" value="TreeGrafter"/>
</dbReference>
<feature type="compositionally biased region" description="Basic and acidic residues" evidence="7">
    <location>
        <begin position="1052"/>
        <end position="1066"/>
    </location>
</feature>
<dbReference type="Proteomes" id="UP000245119">
    <property type="component" value="Linkage Group LG8"/>
</dbReference>
<dbReference type="GO" id="GO:0006261">
    <property type="term" value="P:DNA-templated DNA replication"/>
    <property type="evidence" value="ECO:0007669"/>
    <property type="project" value="InterPro"/>
</dbReference>
<dbReference type="InterPro" id="IPR057646">
    <property type="entry name" value="WD40_WDHD1_1st"/>
</dbReference>
<evidence type="ECO:0000259" key="8">
    <source>
        <dbReference type="PROSITE" id="PS50118"/>
    </source>
</evidence>
<feature type="region of interest" description="Disordered" evidence="7">
    <location>
        <begin position="1024"/>
        <end position="1085"/>
    </location>
</feature>
<keyword evidence="3" id="KW-0677">Repeat</keyword>
<dbReference type="Pfam" id="PF12341">
    <property type="entry name" value="Mcl1_mid"/>
    <property type="match status" value="1"/>
</dbReference>
<comment type="caution">
    <text evidence="9">The sequence shown here is derived from an EMBL/GenBank/DDBJ whole genome shotgun (WGS) entry which is preliminary data.</text>
</comment>
<dbReference type="Pfam" id="PF00505">
    <property type="entry name" value="HMG_box"/>
    <property type="match status" value="1"/>
</dbReference>
<dbReference type="GO" id="GO:0000278">
    <property type="term" value="P:mitotic cell cycle"/>
    <property type="evidence" value="ECO:0007669"/>
    <property type="project" value="TreeGrafter"/>
</dbReference>
<evidence type="ECO:0000256" key="6">
    <source>
        <dbReference type="PROSITE-ProRule" id="PRU00267"/>
    </source>
</evidence>
<dbReference type="Pfam" id="PF24817">
    <property type="entry name" value="WD40_WDHD1_1st"/>
    <property type="match status" value="1"/>
</dbReference>
<dbReference type="InterPro" id="IPR048591">
    <property type="entry name" value="WDHD1/CFT4_hel"/>
</dbReference>
<dbReference type="PROSITE" id="PS50082">
    <property type="entry name" value="WD_REPEATS_2"/>
    <property type="match status" value="2"/>
</dbReference>
<dbReference type="InterPro" id="IPR009071">
    <property type="entry name" value="HMG_box_dom"/>
</dbReference>
<evidence type="ECO:0000256" key="2">
    <source>
        <dbReference type="ARBA" id="ARBA00022574"/>
    </source>
</evidence>
<evidence type="ECO:0000256" key="1">
    <source>
        <dbReference type="ARBA" id="ARBA00004123"/>
    </source>
</evidence>
<dbReference type="InterPro" id="IPR015943">
    <property type="entry name" value="WD40/YVTN_repeat-like_dom_sf"/>
</dbReference>
<feature type="compositionally biased region" description="Acidic residues" evidence="7">
    <location>
        <begin position="330"/>
        <end position="344"/>
    </location>
</feature>
<dbReference type="OrthoDB" id="427368at2759"/>
<dbReference type="SMART" id="SM00320">
    <property type="entry name" value="WD40"/>
    <property type="match status" value="4"/>
</dbReference>
<feature type="repeat" description="WD" evidence="5">
    <location>
        <begin position="5"/>
        <end position="37"/>
    </location>
</feature>
<feature type="region of interest" description="Disordered" evidence="7">
    <location>
        <begin position="958"/>
        <end position="1003"/>
    </location>
</feature>
<dbReference type="EMBL" id="PZQS01000008">
    <property type="protein sequence ID" value="PVD25434.1"/>
    <property type="molecule type" value="Genomic_DNA"/>
</dbReference>
<accession>A0A2T7NWA1</accession>
<feature type="domain" description="HMG box" evidence="8">
    <location>
        <begin position="974"/>
        <end position="1041"/>
    </location>
</feature>
<dbReference type="Gene3D" id="1.10.30.10">
    <property type="entry name" value="High mobility group box domain"/>
    <property type="match status" value="1"/>
</dbReference>
<dbReference type="SUPFAM" id="SSF101898">
    <property type="entry name" value="NHL repeat"/>
    <property type="match status" value="1"/>
</dbReference>
<dbReference type="GO" id="GO:0003677">
    <property type="term" value="F:DNA binding"/>
    <property type="evidence" value="ECO:0007669"/>
    <property type="project" value="UniProtKB-UniRule"/>
</dbReference>
<evidence type="ECO:0000256" key="3">
    <source>
        <dbReference type="ARBA" id="ARBA00022737"/>
    </source>
</evidence>
<keyword evidence="4 6" id="KW-0539">Nucleus</keyword>
<dbReference type="STRING" id="400727.A0A2T7NWA1"/>
<dbReference type="PROSITE" id="PS50294">
    <property type="entry name" value="WD_REPEATS_REGION"/>
    <property type="match status" value="1"/>
</dbReference>
<dbReference type="InterPro" id="IPR055339">
    <property type="entry name" value="HMG-box_WDHD1"/>
</dbReference>
<reference evidence="9 10" key="1">
    <citation type="submission" date="2018-04" db="EMBL/GenBank/DDBJ databases">
        <title>The genome of golden apple snail Pomacea canaliculata provides insight into stress tolerance and invasive adaptation.</title>
        <authorList>
            <person name="Liu C."/>
            <person name="Liu B."/>
            <person name="Ren Y."/>
            <person name="Zhang Y."/>
            <person name="Wang H."/>
            <person name="Li S."/>
            <person name="Jiang F."/>
            <person name="Yin L."/>
            <person name="Zhang G."/>
            <person name="Qian W."/>
            <person name="Fan W."/>
        </authorList>
    </citation>
    <scope>NUCLEOTIDE SEQUENCE [LARGE SCALE GENOMIC DNA]</scope>
    <source>
        <strain evidence="9">SZHN2017</strain>
        <tissue evidence="9">Muscle</tissue>
    </source>
</reference>
<dbReference type="PROSITE" id="PS50118">
    <property type="entry name" value="HMG_BOX_2"/>
    <property type="match status" value="1"/>
</dbReference>
<name>A0A2T7NWA1_POMCA</name>
<sequence length="1085" mass="121808">MKAMRYAHCDGHTDVCYDDSGRYILTCGMDGDVRIWEGIDDDDAKSHRVGDRAYAIAFRNGRFFTATDNNAVQASKFPDGMPDGLITRFTAPVTHMVFNASGSTMVAGASDFTVKVVDVASSSHGVYHGHKAPLLSVALDPKEQFVATSSCDGTVQIWQVNSLMEVKTLNLLPKCSDSDYPQNTLSEMAPWFFQFLLVPVEKEIHMYSRNTWEMVDKLSHSDITGTVNVLAVRPHDQHVAVGCVNGGLFIFDWKLRKLVEKHRHQKKLSITALVWNPQKSQQIAFCDNEVSQVMGAGSAMDGIFDDDDDDDDMFIQASSTDVDHNAEDNVGNDDDNDGAADDDDDAASIDLGIIKKQLMPLIMNEDSNATGLREEKTEGASFPSHSMLPMFEGFKPTPLQKPFQPGSSPEHLSSRYMKWNNVGIIRQYNTEEENSIDIEFHDTAIHHAMHITNNCDYSMADLSIEAVILATASDDDSNSKLLCMHFGSWDSSKEWSATMPEGESIQAVALGEGWLAVATSLRNVRLFTIGGIQRHMLTLPGPVVCLVAHGSRLLMVYHAGMGIVGEQNLAYRIVDTSSQKNTLISDHLPLSPSATLSWIGFSMEGTPFYMDSQGVVRMMNTALGYTWSQVADTKDHAKGKSDHYWIVGVNENPQQLRCIPCKGSRYPATLPRPAVAVLPFQLPLCEMSSEKSQYEEIYLRNMLFTQHLLQLAHEGIKLDDITNNELRRPAQESLMKLFALSAKSEREFRAVEVCKLMPEEHTLQLSIKYATRLGHLQLAQRLSQLARERVQQAQTLKVVEEEEVEDFRTALLASHNTIETEWSINHRTDNSEQEEEKREEEEEEEDEEDRTHFSGPVLTLKPKETFSKKTIFGKANPFKVASQEKDCGKPAVKGSHIFDNMKKVKERTPVISPLPITVKQTKSGHRKVTIKTPQQGKITQQTKIAFSTNSESLLLTKQSSLQQEENEQTSENEPMKKPTAFDLWLTESRDNLQESQSDLSAEEFSRMAVDTFRALSKEDRQVWIQKAKDQTQLNTSLDKKRKRDKDEDDKEENIPEKKTANVEPKKPLSQSANTKLSNFTFSPKS</sequence>
<evidence type="ECO:0000256" key="4">
    <source>
        <dbReference type="ARBA" id="ARBA00023242"/>
    </source>
</evidence>
<dbReference type="SUPFAM" id="SSF47095">
    <property type="entry name" value="HMG-box"/>
    <property type="match status" value="1"/>
</dbReference>
<keyword evidence="6" id="KW-0238">DNA-binding</keyword>
<dbReference type="InterPro" id="IPR022100">
    <property type="entry name" value="WDHD1/CFT4_beta-prop_2nd"/>
</dbReference>
<dbReference type="CDD" id="cd21993">
    <property type="entry name" value="HMG-box_WDHD1"/>
    <property type="match status" value="1"/>
</dbReference>
<comment type="subcellular location">
    <subcellularLocation>
        <location evidence="1">Nucleus</location>
    </subcellularLocation>
</comment>
<feature type="repeat" description="WD" evidence="5">
    <location>
        <begin position="127"/>
        <end position="168"/>
    </location>
</feature>
<feature type="DNA-binding region" description="HMG box" evidence="6">
    <location>
        <begin position="974"/>
        <end position="1041"/>
    </location>
</feature>
<proteinExistence type="predicted"/>
<dbReference type="GO" id="GO:0043596">
    <property type="term" value="C:nuclear replication fork"/>
    <property type="evidence" value="ECO:0007669"/>
    <property type="project" value="TreeGrafter"/>
</dbReference>
<dbReference type="GO" id="GO:0003682">
    <property type="term" value="F:chromatin binding"/>
    <property type="evidence" value="ECO:0007669"/>
    <property type="project" value="TreeGrafter"/>
</dbReference>
<evidence type="ECO:0000313" key="9">
    <source>
        <dbReference type="EMBL" id="PVD25434.1"/>
    </source>
</evidence>
<dbReference type="InterPro" id="IPR036322">
    <property type="entry name" value="WD40_repeat_dom_sf"/>
</dbReference>
<gene>
    <name evidence="9" type="ORF">C0Q70_13090</name>
</gene>
<keyword evidence="10" id="KW-1185">Reference proteome</keyword>
<dbReference type="SUPFAM" id="SSF50978">
    <property type="entry name" value="WD40 repeat-like"/>
    <property type="match status" value="1"/>
</dbReference>
<dbReference type="PANTHER" id="PTHR19932:SF10">
    <property type="entry name" value="WD REPEAT AND HMG-BOX DNA-BINDING PROTEIN 1"/>
    <property type="match status" value="1"/>
</dbReference>
<protein>
    <recommendedName>
        <fullName evidence="8">HMG box domain-containing protein</fullName>
    </recommendedName>
</protein>
<evidence type="ECO:0000256" key="7">
    <source>
        <dbReference type="SAM" id="MobiDB-lite"/>
    </source>
</evidence>
<dbReference type="InterPro" id="IPR036910">
    <property type="entry name" value="HMG_box_dom_sf"/>
</dbReference>
<dbReference type="SMART" id="SM00398">
    <property type="entry name" value="HMG"/>
    <property type="match status" value="1"/>
</dbReference>